<dbReference type="InterPro" id="IPR047641">
    <property type="entry name" value="ABC_transpr_MalK/UgpC-like"/>
</dbReference>
<dbReference type="InterPro" id="IPR003593">
    <property type="entry name" value="AAA+_ATPase"/>
</dbReference>
<dbReference type="SMART" id="SM00382">
    <property type="entry name" value="AAA"/>
    <property type="match status" value="1"/>
</dbReference>
<keyword evidence="6" id="KW-0472">Membrane</keyword>
<dbReference type="RefSeq" id="WP_370716862.1">
    <property type="nucleotide sequence ID" value="NZ_JBGGTQ010000001.1"/>
</dbReference>
<feature type="domain" description="ABC transporter" evidence="7">
    <location>
        <begin position="4"/>
        <end position="252"/>
    </location>
</feature>
<dbReference type="Gene3D" id="3.40.50.300">
    <property type="entry name" value="P-loop containing nucleotide triphosphate hydrolases"/>
    <property type="match status" value="1"/>
</dbReference>
<keyword evidence="2" id="KW-1003">Cell membrane</keyword>
<keyword evidence="9" id="KW-1185">Reference proteome</keyword>
<evidence type="ECO:0000256" key="5">
    <source>
        <dbReference type="ARBA" id="ARBA00022967"/>
    </source>
</evidence>
<dbReference type="EMBL" id="JBGGTQ010000001">
    <property type="protein sequence ID" value="MEZ0490817.1"/>
    <property type="molecule type" value="Genomic_DNA"/>
</dbReference>
<dbReference type="CDD" id="cd03301">
    <property type="entry name" value="ABC_MalK_N"/>
    <property type="match status" value="1"/>
</dbReference>
<accession>A0ABV4HWM0</accession>
<keyword evidence="1" id="KW-0813">Transport</keyword>
<dbReference type="InterPro" id="IPR003439">
    <property type="entry name" value="ABC_transporter-like_ATP-bd"/>
</dbReference>
<dbReference type="SUPFAM" id="SSF50331">
    <property type="entry name" value="MOP-like"/>
    <property type="match status" value="1"/>
</dbReference>
<dbReference type="InterPro" id="IPR017871">
    <property type="entry name" value="ABC_transporter-like_CS"/>
</dbReference>
<organism evidence="8 9">
    <name type="scientific">Kineococcus mangrovi</name>
    <dbReference type="NCBI Taxonomy" id="1660183"/>
    <lineage>
        <taxon>Bacteria</taxon>
        <taxon>Bacillati</taxon>
        <taxon>Actinomycetota</taxon>
        <taxon>Actinomycetes</taxon>
        <taxon>Kineosporiales</taxon>
        <taxon>Kineosporiaceae</taxon>
        <taxon>Kineococcus</taxon>
    </lineage>
</organism>
<evidence type="ECO:0000256" key="4">
    <source>
        <dbReference type="ARBA" id="ARBA00022840"/>
    </source>
</evidence>
<proteinExistence type="predicted"/>
<dbReference type="InterPro" id="IPR013611">
    <property type="entry name" value="Transp-assoc_OB_typ2"/>
</dbReference>
<dbReference type="Pfam" id="PF08402">
    <property type="entry name" value="TOBE_2"/>
    <property type="match status" value="1"/>
</dbReference>
<dbReference type="InterPro" id="IPR008995">
    <property type="entry name" value="Mo/tungstate-bd_C_term_dom"/>
</dbReference>
<evidence type="ECO:0000313" key="9">
    <source>
        <dbReference type="Proteomes" id="UP001566476"/>
    </source>
</evidence>
<dbReference type="InterPro" id="IPR027417">
    <property type="entry name" value="P-loop_NTPase"/>
</dbReference>
<dbReference type="SUPFAM" id="SSF52540">
    <property type="entry name" value="P-loop containing nucleoside triphosphate hydrolases"/>
    <property type="match status" value="1"/>
</dbReference>
<evidence type="ECO:0000256" key="6">
    <source>
        <dbReference type="ARBA" id="ARBA00023136"/>
    </source>
</evidence>
<dbReference type="InterPro" id="IPR015855">
    <property type="entry name" value="ABC_transpr_MalK-like"/>
</dbReference>
<sequence length="381" mass="41354">MPSLTFSGITKSYGDTSVITSLDAHVEDGEFLVLLGPSGCGKSTLLRMIAGLADITSGELAFDGEVANSWSVRERQVAFVFQSYALYPHMTVRGNIAFPLVMDEFKGWHHLPLVNSIVRRRMVRSPAIQRKTEQIARQLELEPLLDRKPAQLSGGQRQRVALARSLVRDPALYLLDEPLSNLDAKLRTQMRAEISELHAAVGKTFVYVTHDQVEAMTMASRIIVLDGGVVQQIGTPEEVYATPANTFVARFVGAPPMNLLDVVRTGSTLTSPSGDAWSHQGAVPGAGPLVLGLRPESLRLTAAGRGRLEGDVAVVERLGGETLVGVRLSRAGEPPALVDHDLCFVRVPGRPAVRVGEACGVDYDESAAVWFDRDTRQRILA</sequence>
<dbReference type="PANTHER" id="PTHR43875:SF15">
    <property type="entry name" value="TREHALOSE IMPORT ATP-BINDING PROTEIN SUGC"/>
    <property type="match status" value="1"/>
</dbReference>
<protein>
    <submittedName>
        <fullName evidence="8">ABC transporter ATP-binding protein</fullName>
    </submittedName>
</protein>
<keyword evidence="3" id="KW-0547">Nucleotide-binding</keyword>
<evidence type="ECO:0000259" key="7">
    <source>
        <dbReference type="PROSITE" id="PS50893"/>
    </source>
</evidence>
<reference evidence="8 9" key="1">
    <citation type="submission" date="2024-07" db="EMBL/GenBank/DDBJ databases">
        <authorList>
            <person name="Thanompreechachai J."/>
            <person name="Duangmal K."/>
        </authorList>
    </citation>
    <scope>NUCLEOTIDE SEQUENCE [LARGE SCALE GENOMIC DNA]</scope>
    <source>
        <strain evidence="8 9">TBRC 1896</strain>
    </source>
</reference>
<keyword evidence="5" id="KW-1278">Translocase</keyword>
<name>A0ABV4HWM0_9ACTN</name>
<keyword evidence="4 8" id="KW-0067">ATP-binding</keyword>
<comment type="caution">
    <text evidence="8">The sequence shown here is derived from an EMBL/GenBank/DDBJ whole genome shotgun (WGS) entry which is preliminary data.</text>
</comment>
<dbReference type="GO" id="GO:0005524">
    <property type="term" value="F:ATP binding"/>
    <property type="evidence" value="ECO:0007669"/>
    <property type="project" value="UniProtKB-KW"/>
</dbReference>
<evidence type="ECO:0000256" key="3">
    <source>
        <dbReference type="ARBA" id="ARBA00022741"/>
    </source>
</evidence>
<evidence type="ECO:0000256" key="1">
    <source>
        <dbReference type="ARBA" id="ARBA00022448"/>
    </source>
</evidence>
<dbReference type="Proteomes" id="UP001566476">
    <property type="component" value="Unassembled WGS sequence"/>
</dbReference>
<evidence type="ECO:0000313" key="8">
    <source>
        <dbReference type="EMBL" id="MEZ0490817.1"/>
    </source>
</evidence>
<dbReference type="Pfam" id="PF00005">
    <property type="entry name" value="ABC_tran"/>
    <property type="match status" value="1"/>
</dbReference>
<gene>
    <name evidence="8" type="ORF">AB2L28_01015</name>
</gene>
<dbReference type="PANTHER" id="PTHR43875">
    <property type="entry name" value="MALTODEXTRIN IMPORT ATP-BINDING PROTEIN MSMX"/>
    <property type="match status" value="1"/>
</dbReference>
<dbReference type="PROSITE" id="PS00211">
    <property type="entry name" value="ABC_TRANSPORTER_1"/>
    <property type="match status" value="1"/>
</dbReference>
<dbReference type="PROSITE" id="PS50893">
    <property type="entry name" value="ABC_TRANSPORTER_2"/>
    <property type="match status" value="1"/>
</dbReference>
<dbReference type="Gene3D" id="2.40.50.100">
    <property type="match status" value="1"/>
</dbReference>
<evidence type="ECO:0000256" key="2">
    <source>
        <dbReference type="ARBA" id="ARBA00022475"/>
    </source>
</evidence>